<feature type="region of interest" description="Disordered" evidence="4">
    <location>
        <begin position="159"/>
        <end position="187"/>
    </location>
</feature>
<dbReference type="InterPro" id="IPR038765">
    <property type="entry name" value="Papain-like_cys_pep_sf"/>
</dbReference>
<feature type="compositionally biased region" description="Polar residues" evidence="4">
    <location>
        <begin position="159"/>
        <end position="170"/>
    </location>
</feature>
<feature type="compositionally biased region" description="Basic and acidic residues" evidence="4">
    <location>
        <begin position="311"/>
        <end position="337"/>
    </location>
</feature>
<comment type="caution">
    <text evidence="6">The sequence shown here is derived from an EMBL/GenBank/DDBJ whole genome shotgun (WGS) entry which is preliminary data.</text>
</comment>
<dbReference type="SUPFAM" id="SSF54001">
    <property type="entry name" value="Cysteine proteinases"/>
    <property type="match status" value="1"/>
</dbReference>
<evidence type="ECO:0000256" key="2">
    <source>
        <dbReference type="ARBA" id="ARBA00022670"/>
    </source>
</evidence>
<gene>
    <name evidence="6" type="ORF">LY79DRAFT_697519</name>
</gene>
<name>A0AAD8PPQ3_9PEZI</name>
<dbReference type="Gene3D" id="3.40.395.10">
    <property type="entry name" value="Adenoviral Proteinase, Chain A"/>
    <property type="match status" value="1"/>
</dbReference>
<feature type="compositionally biased region" description="Polar residues" evidence="4">
    <location>
        <begin position="362"/>
        <end position="381"/>
    </location>
</feature>
<proteinExistence type="inferred from homology"/>
<dbReference type="Pfam" id="PF02902">
    <property type="entry name" value="Peptidase_C48"/>
    <property type="match status" value="1"/>
</dbReference>
<evidence type="ECO:0000256" key="4">
    <source>
        <dbReference type="SAM" id="MobiDB-lite"/>
    </source>
</evidence>
<dbReference type="RefSeq" id="XP_060409101.1">
    <property type="nucleotide sequence ID" value="XM_060564855.1"/>
</dbReference>
<keyword evidence="3" id="KW-0378">Hydrolase</keyword>
<keyword evidence="7" id="KW-1185">Reference proteome</keyword>
<dbReference type="GO" id="GO:0019783">
    <property type="term" value="F:ubiquitin-like protein peptidase activity"/>
    <property type="evidence" value="ECO:0007669"/>
    <property type="project" value="UniProtKB-ARBA"/>
</dbReference>
<feature type="compositionally biased region" description="Polar residues" evidence="4">
    <location>
        <begin position="292"/>
        <end position="302"/>
    </location>
</feature>
<feature type="region of interest" description="Disordered" evidence="4">
    <location>
        <begin position="446"/>
        <end position="473"/>
    </location>
</feature>
<evidence type="ECO:0000313" key="7">
    <source>
        <dbReference type="Proteomes" id="UP001230504"/>
    </source>
</evidence>
<dbReference type="GO" id="GO:0008234">
    <property type="term" value="F:cysteine-type peptidase activity"/>
    <property type="evidence" value="ECO:0007669"/>
    <property type="project" value="InterPro"/>
</dbReference>
<accession>A0AAD8PPQ3</accession>
<dbReference type="Proteomes" id="UP001230504">
    <property type="component" value="Unassembled WGS sequence"/>
</dbReference>
<reference evidence="6" key="1">
    <citation type="submission" date="2021-06" db="EMBL/GenBank/DDBJ databases">
        <title>Comparative genomics, transcriptomics and evolutionary studies reveal genomic signatures of adaptation to plant cell wall in hemibiotrophic fungi.</title>
        <authorList>
            <consortium name="DOE Joint Genome Institute"/>
            <person name="Baroncelli R."/>
            <person name="Diaz J.F."/>
            <person name="Benocci T."/>
            <person name="Peng M."/>
            <person name="Battaglia E."/>
            <person name="Haridas S."/>
            <person name="Andreopoulos W."/>
            <person name="Labutti K."/>
            <person name="Pangilinan J."/>
            <person name="Floch G.L."/>
            <person name="Makela M.R."/>
            <person name="Henrissat B."/>
            <person name="Grigoriev I.V."/>
            <person name="Crouch J.A."/>
            <person name="De Vries R.P."/>
            <person name="Sukno S.A."/>
            <person name="Thon M.R."/>
        </authorList>
    </citation>
    <scope>NUCLEOTIDE SEQUENCE</scope>
    <source>
        <strain evidence="6">CBS 125086</strain>
    </source>
</reference>
<evidence type="ECO:0000259" key="5">
    <source>
        <dbReference type="Pfam" id="PF02902"/>
    </source>
</evidence>
<evidence type="ECO:0000256" key="3">
    <source>
        <dbReference type="ARBA" id="ARBA00022801"/>
    </source>
</evidence>
<dbReference type="EMBL" id="JAHLJV010000091">
    <property type="protein sequence ID" value="KAK1573484.1"/>
    <property type="molecule type" value="Genomic_DNA"/>
</dbReference>
<dbReference type="AlphaFoldDB" id="A0AAD8PPQ3"/>
<feature type="region of interest" description="Disordered" evidence="4">
    <location>
        <begin position="221"/>
        <end position="249"/>
    </location>
</feature>
<dbReference type="GO" id="GO:0006508">
    <property type="term" value="P:proteolysis"/>
    <property type="evidence" value="ECO:0007669"/>
    <property type="project" value="UniProtKB-KW"/>
</dbReference>
<evidence type="ECO:0000313" key="6">
    <source>
        <dbReference type="EMBL" id="KAK1573484.1"/>
    </source>
</evidence>
<sequence>MDRWSADIDDFIRSCSEAFANAQNINRSTARRFFDIESRATADSQVDPLDLRAKLPLQVASYVANGCVPDFLEYPDERCLPKLRKACDTWGIDLSLGLFLLTAEGLITADIVILIGELRSNLPSPCKRQPSTKPKSNRAKGLLPFLLRDRTHCPISFDNTYFSDSTQPKQQAPGLEEPPEPTQVHSSAVGNEIGANDSLVHIAQGSHLDSQLDASLTTNTFDSVHHDDEPGNSRANVADNLEQNSGEPCHSSNLLAADISGHDVDSVASLNLSHHHNLSIIEEVTELDGDSNRGTQSFQDGSSEADYSALEEARRQQTSKPKDSFAPEISFDSKDDNFSDLDDSLDPLQLDNDDKLADLNNTSSLHDTGQPTGSCTPTSFPATSTLVTPNVFTVHNTSALEVAQTVPEDNVASYGIEPLFSYTLIQAATVEMEQSRPLGMHVSIGRKRKESTVGSPVASSSKRPNTSFANDEDPLGSLVSGSCVIGSVMSATLHGLSDLLPHSTLVAECTAQELAHGHERRTALKLEEMLRPGAATDVKILMPFNSSNHWSLAVATASLDDTDVTIEMYDSISGNGQAIRSLQSEAQSRVAHLLKDSFRSSGPIPPALYTSFRCSLRQSIQQTNATDCGVAVAVHAFYNLSQVLLPLETDFLLWRRLLAAFLASRTDSTRPSSALDTIRAAHQKSTGFNSKPDIVIQIPKALSYLSLPEPLSGFAKLEYGRAKECSEGILELLGSIEICQKEVDESLKASQATARAAVHDARRILRQLWAMAETRPNPVEELERKLANVQKALGEVVKDEDTASLLRNRIGTIESELTAETGRMTRDNNRRLLGTNSLRALEDELVLVEQELAASGSKEGGSEGDS</sequence>
<evidence type="ECO:0000256" key="1">
    <source>
        <dbReference type="ARBA" id="ARBA00005234"/>
    </source>
</evidence>
<organism evidence="6 7">
    <name type="scientific">Colletotrichum navitas</name>
    <dbReference type="NCBI Taxonomy" id="681940"/>
    <lineage>
        <taxon>Eukaryota</taxon>
        <taxon>Fungi</taxon>
        <taxon>Dikarya</taxon>
        <taxon>Ascomycota</taxon>
        <taxon>Pezizomycotina</taxon>
        <taxon>Sordariomycetes</taxon>
        <taxon>Hypocreomycetidae</taxon>
        <taxon>Glomerellales</taxon>
        <taxon>Glomerellaceae</taxon>
        <taxon>Colletotrichum</taxon>
        <taxon>Colletotrichum graminicola species complex</taxon>
    </lineage>
</organism>
<feature type="compositionally biased region" description="Polar residues" evidence="4">
    <location>
        <begin position="452"/>
        <end position="469"/>
    </location>
</feature>
<protein>
    <recommendedName>
        <fullName evidence="5">Ubiquitin-like protease family profile domain-containing protein</fullName>
    </recommendedName>
</protein>
<feature type="domain" description="Ubiquitin-like protease family profile" evidence="5">
    <location>
        <begin position="540"/>
        <end position="630"/>
    </location>
</feature>
<keyword evidence="2" id="KW-0645">Protease</keyword>
<dbReference type="InterPro" id="IPR003653">
    <property type="entry name" value="Peptidase_C48_C"/>
</dbReference>
<dbReference type="GeneID" id="85449095"/>
<feature type="region of interest" description="Disordered" evidence="4">
    <location>
        <begin position="285"/>
        <end position="381"/>
    </location>
</feature>
<comment type="similarity">
    <text evidence="1">Belongs to the peptidase C48 family.</text>
</comment>